<gene>
    <name evidence="4" type="ORF">CE91St55_62840</name>
</gene>
<organism evidence="4 5">
    <name type="scientific">Hungatella hathewayi</name>
    <dbReference type="NCBI Taxonomy" id="154046"/>
    <lineage>
        <taxon>Bacteria</taxon>
        <taxon>Bacillati</taxon>
        <taxon>Bacillota</taxon>
        <taxon>Clostridia</taxon>
        <taxon>Lachnospirales</taxon>
        <taxon>Lachnospiraceae</taxon>
        <taxon>Hungatella</taxon>
    </lineage>
</organism>
<dbReference type="PANTHER" id="PTHR39160:SF4">
    <property type="entry name" value="RESUSCITATION-PROMOTING FACTOR RPFB"/>
    <property type="match status" value="1"/>
</dbReference>
<dbReference type="GO" id="GO:0019867">
    <property type="term" value="C:outer membrane"/>
    <property type="evidence" value="ECO:0007669"/>
    <property type="project" value="InterPro"/>
</dbReference>
<dbReference type="GO" id="GO:0009254">
    <property type="term" value="P:peptidoglycan turnover"/>
    <property type="evidence" value="ECO:0007669"/>
    <property type="project" value="InterPro"/>
</dbReference>
<dbReference type="PANTHER" id="PTHR39160">
    <property type="entry name" value="CELL WALL-BINDING PROTEIN YOCH"/>
    <property type="match status" value="1"/>
</dbReference>
<dbReference type="InterPro" id="IPR059180">
    <property type="entry name" value="3D_YorM"/>
</dbReference>
<dbReference type="Pfam" id="PF06725">
    <property type="entry name" value="3D"/>
    <property type="match status" value="1"/>
</dbReference>
<dbReference type="AlphaFoldDB" id="A0AA37JS37"/>
<dbReference type="InterPro" id="IPR010611">
    <property type="entry name" value="3D_dom"/>
</dbReference>
<dbReference type="Gene3D" id="2.40.40.10">
    <property type="entry name" value="RlpA-like domain"/>
    <property type="match status" value="1"/>
</dbReference>
<evidence type="ECO:0000259" key="3">
    <source>
        <dbReference type="Pfam" id="PF06725"/>
    </source>
</evidence>
<proteinExistence type="predicted"/>
<feature type="compositionally biased region" description="Basic and acidic residues" evidence="2">
    <location>
        <begin position="101"/>
        <end position="112"/>
    </location>
</feature>
<evidence type="ECO:0000313" key="4">
    <source>
        <dbReference type="EMBL" id="GKH04303.1"/>
    </source>
</evidence>
<sequence>MSGCHRMTEFRRAEKRRRIRRKWIRFLTAACFATVVVTGVYSFVSEGASGQDYIQTPPLTGILESAEAPGERNETERGPGVSVKEEPEESAAGGNTGPAAGREENGEEKNDAEAAEPEESEYLGEFEVTGYCGCDICCGTKEVKLTKMETVPKPDYTVAADPEVIPLGSSIVIEGTVYHVEDVGQAIKGKSVDIFFASHEEAKNFGRQKLSVYLK</sequence>
<dbReference type="CDD" id="cd14667">
    <property type="entry name" value="3D_containing_proteins"/>
    <property type="match status" value="1"/>
</dbReference>
<dbReference type="Proteomes" id="UP001055091">
    <property type="component" value="Unassembled WGS sequence"/>
</dbReference>
<keyword evidence="1" id="KW-0732">Signal</keyword>
<feature type="region of interest" description="Disordered" evidence="2">
    <location>
        <begin position="65"/>
        <end position="119"/>
    </location>
</feature>
<dbReference type="GO" id="GO:0004553">
    <property type="term" value="F:hydrolase activity, hydrolyzing O-glycosyl compounds"/>
    <property type="evidence" value="ECO:0007669"/>
    <property type="project" value="InterPro"/>
</dbReference>
<protein>
    <recommendedName>
        <fullName evidence="3">3D domain-containing protein</fullName>
    </recommendedName>
</protein>
<evidence type="ECO:0000256" key="2">
    <source>
        <dbReference type="SAM" id="MobiDB-lite"/>
    </source>
</evidence>
<evidence type="ECO:0000313" key="5">
    <source>
        <dbReference type="Proteomes" id="UP001055091"/>
    </source>
</evidence>
<comment type="caution">
    <text evidence="4">The sequence shown here is derived from an EMBL/GenBank/DDBJ whole genome shotgun (WGS) entry which is preliminary data.</text>
</comment>
<accession>A0AA37JS37</accession>
<feature type="domain" description="3D" evidence="3">
    <location>
        <begin position="157"/>
        <end position="213"/>
    </location>
</feature>
<reference evidence="4" key="1">
    <citation type="submission" date="2022-01" db="EMBL/GenBank/DDBJ databases">
        <title>Novel bile acid biosynthetic pathways are enriched in the microbiome of centenarians.</title>
        <authorList>
            <person name="Sato Y."/>
            <person name="Atarashi K."/>
            <person name="Plichta R.D."/>
            <person name="Arai Y."/>
            <person name="Sasajima S."/>
            <person name="Kearney M.S."/>
            <person name="Suda W."/>
            <person name="Takeshita K."/>
            <person name="Sasaki T."/>
            <person name="Okamoto S."/>
            <person name="Skelly N.A."/>
            <person name="Okamura Y."/>
            <person name="Vlamakis H."/>
            <person name="Li Y."/>
            <person name="Tanoue T."/>
            <person name="Takei H."/>
            <person name="Nittono H."/>
            <person name="Narushima S."/>
            <person name="Irie J."/>
            <person name="Itoh H."/>
            <person name="Moriya K."/>
            <person name="Sugiura Y."/>
            <person name="Suematsu M."/>
            <person name="Moritoki N."/>
            <person name="Shibata S."/>
            <person name="Littman R.D."/>
            <person name="Fischbach A.M."/>
            <person name="Uwamino Y."/>
            <person name="Inoue T."/>
            <person name="Honda A."/>
            <person name="Hattori M."/>
            <person name="Murai T."/>
            <person name="Xavier J.R."/>
            <person name="Hirose N."/>
            <person name="Honda K."/>
        </authorList>
    </citation>
    <scope>NUCLEOTIDE SEQUENCE</scope>
    <source>
        <strain evidence="4">CE91-St55</strain>
    </source>
</reference>
<dbReference type="InterPro" id="IPR051933">
    <property type="entry name" value="Resuscitation_pf_RpfB"/>
</dbReference>
<dbReference type="SUPFAM" id="SSF50685">
    <property type="entry name" value="Barwin-like endoglucanases"/>
    <property type="match status" value="1"/>
</dbReference>
<dbReference type="EMBL" id="BQNJ01000002">
    <property type="protein sequence ID" value="GKH04303.1"/>
    <property type="molecule type" value="Genomic_DNA"/>
</dbReference>
<evidence type="ECO:0000256" key="1">
    <source>
        <dbReference type="ARBA" id="ARBA00022729"/>
    </source>
</evidence>
<dbReference type="InterPro" id="IPR036908">
    <property type="entry name" value="RlpA-like_sf"/>
</dbReference>
<name>A0AA37JS37_9FIRM</name>